<organism evidence="1 2">
    <name type="scientific">Poseidonibacter ostreae</name>
    <dbReference type="NCBI Taxonomy" id="2654171"/>
    <lineage>
        <taxon>Bacteria</taxon>
        <taxon>Pseudomonadati</taxon>
        <taxon>Campylobacterota</taxon>
        <taxon>Epsilonproteobacteria</taxon>
        <taxon>Campylobacterales</taxon>
        <taxon>Arcobacteraceae</taxon>
        <taxon>Poseidonibacter</taxon>
    </lineage>
</organism>
<name>A0A6L4WWP4_9BACT</name>
<dbReference type="Proteomes" id="UP000472839">
    <property type="component" value="Unassembled WGS sequence"/>
</dbReference>
<evidence type="ECO:0000313" key="2">
    <source>
        <dbReference type="Proteomes" id="UP000472839"/>
    </source>
</evidence>
<reference evidence="1 2" key="1">
    <citation type="submission" date="2019-10" db="EMBL/GenBank/DDBJ databases">
        <title>Poseidonibacter ostreae sp. nov., isolated from the gut of the Ostrea denselamellosa.</title>
        <authorList>
            <person name="Choi A."/>
        </authorList>
    </citation>
    <scope>NUCLEOTIDE SEQUENCE [LARGE SCALE GENOMIC DNA]</scope>
    <source>
        <strain evidence="1 2">SJOD-M-33</strain>
    </source>
</reference>
<gene>
    <name evidence="1" type="ORF">GBG19_00140</name>
</gene>
<accession>A0A6L4WWP4</accession>
<proteinExistence type="predicted"/>
<dbReference type="RefSeq" id="WP_152279379.1">
    <property type="nucleotide sequence ID" value="NZ_WFKK01000001.1"/>
</dbReference>
<sequence>MGKIRNKSFDGKIVLDDKNNARYIGKDNNGKDWIINILGKKEKGQATKLNYADFIKEQQELVVQSSSKAIEYALSKGNSTKAKAIEIETKARLKSIKSGEFAITINSGTAIYSPKSSKFYMNALGSAVKMEDNKTFYNLKLVENNKNGKNTLSVENTFSGMAMKREEFSKLSDDEKQNISYNPKADDAKNWRYKKLNLGDLELGNVDFSTVRIDAKLNNRQSTVKDLIEVFKKDANYIDYVTTKHNKEFRASYTDLKSSSGKEYVFPKTKLSVAQGKIFQLAEVNNLKELVKKVLVKADERLKAHGKEFFIPFVEDDKQIRVNSANIDSINKQMLSKSYKALLSQFENKVSNLIKFVDADKNGKDYDSTMKYLDLVDDIKNAPTFKEYANTTKTLLRQVKNDSLSNAPINVYFPLKTADYAKSENIDYKKRVAQEMKSMTNGIKKDILSPIKKDALGYLLSETDSKYVNTIRENLDKFIELDMENKKLNYKADEKGFTALDRMPLSVIGNIENEQAYENNGVKYEPLGFKAINIPNNLEKEAFVGLKGVGGREFEYPKLTSVYKELFLQKYIAPQQSNNATVDLSAMPSLTENPLTGKTEKTTIVDKTVETVAPETATPETVVPETATPETVAPETVAPEIVTVEKTDEELEVDNLEIDDLDTEEEIKSELGQNVEVDNAPIPFDESKLEVVNAEEMKEETSFDMDFASMGMDNELGIDTDLLNDFLNDDFDMGNDVPVNIKESNDIATAPSIETSELAPQ</sequence>
<dbReference type="EMBL" id="WFKK01000001">
    <property type="protein sequence ID" value="KAB7891277.1"/>
    <property type="molecule type" value="Genomic_DNA"/>
</dbReference>
<evidence type="ECO:0000313" key="1">
    <source>
        <dbReference type="EMBL" id="KAB7891277.1"/>
    </source>
</evidence>
<protein>
    <submittedName>
        <fullName evidence="1">Uncharacterized protein</fullName>
    </submittedName>
</protein>
<dbReference type="AlphaFoldDB" id="A0A6L4WWP4"/>
<comment type="caution">
    <text evidence="1">The sequence shown here is derived from an EMBL/GenBank/DDBJ whole genome shotgun (WGS) entry which is preliminary data.</text>
</comment>